<protein>
    <submittedName>
        <fullName evidence="3">Putative amidohydrolase</fullName>
    </submittedName>
</protein>
<evidence type="ECO:0000313" key="3">
    <source>
        <dbReference type="EMBL" id="TCV98393.1"/>
    </source>
</evidence>
<accession>A0A4R3Z3F5</accession>
<dbReference type="Gene3D" id="3.60.110.10">
    <property type="entry name" value="Carbon-nitrogen hydrolase"/>
    <property type="match status" value="1"/>
</dbReference>
<evidence type="ECO:0000259" key="2">
    <source>
        <dbReference type="PROSITE" id="PS50263"/>
    </source>
</evidence>
<evidence type="ECO:0000313" key="4">
    <source>
        <dbReference type="Proteomes" id="UP000295719"/>
    </source>
</evidence>
<dbReference type="SUPFAM" id="SSF56317">
    <property type="entry name" value="Carbon-nitrogen hydrolase"/>
    <property type="match status" value="1"/>
</dbReference>
<comment type="caution">
    <text evidence="3">The sequence shown here is derived from an EMBL/GenBank/DDBJ whole genome shotgun (WGS) entry which is preliminary data.</text>
</comment>
<comment type="similarity">
    <text evidence="1">Belongs to the carbon-nitrogen hydrolase superfamily. NIT1/NIT2 family.</text>
</comment>
<gene>
    <name evidence="3" type="ORF">EDC52_103485</name>
</gene>
<dbReference type="InterPro" id="IPR036526">
    <property type="entry name" value="C-N_Hydrolase_sf"/>
</dbReference>
<dbReference type="InterPro" id="IPR001110">
    <property type="entry name" value="UPF0012_CS"/>
</dbReference>
<dbReference type="RefSeq" id="WP_131865124.1">
    <property type="nucleotide sequence ID" value="NZ_SMCR01000003.1"/>
</dbReference>
<organism evidence="3 4">
    <name type="scientific">Biostraticola tofi</name>
    <dbReference type="NCBI Taxonomy" id="466109"/>
    <lineage>
        <taxon>Bacteria</taxon>
        <taxon>Pseudomonadati</taxon>
        <taxon>Pseudomonadota</taxon>
        <taxon>Gammaproteobacteria</taxon>
        <taxon>Enterobacterales</taxon>
        <taxon>Bruguierivoracaceae</taxon>
        <taxon>Biostraticola</taxon>
    </lineage>
</organism>
<evidence type="ECO:0000256" key="1">
    <source>
        <dbReference type="ARBA" id="ARBA00010613"/>
    </source>
</evidence>
<dbReference type="Proteomes" id="UP000295719">
    <property type="component" value="Unassembled WGS sequence"/>
</dbReference>
<dbReference type="PROSITE" id="PS01227">
    <property type="entry name" value="UPF0012"/>
    <property type="match status" value="1"/>
</dbReference>
<dbReference type="PANTHER" id="PTHR23088">
    <property type="entry name" value="NITRILASE-RELATED"/>
    <property type="match status" value="1"/>
</dbReference>
<dbReference type="AlphaFoldDB" id="A0A4R3Z3F5"/>
<dbReference type="Pfam" id="PF00795">
    <property type="entry name" value="CN_hydrolase"/>
    <property type="match status" value="1"/>
</dbReference>
<dbReference type="PANTHER" id="PTHR23088:SF27">
    <property type="entry name" value="DEAMINATED GLUTATHIONE AMIDASE"/>
    <property type="match status" value="1"/>
</dbReference>
<dbReference type="OrthoDB" id="9760188at2"/>
<proteinExistence type="inferred from homology"/>
<keyword evidence="4" id="KW-1185">Reference proteome</keyword>
<feature type="domain" description="CN hydrolase" evidence="2">
    <location>
        <begin position="1"/>
        <end position="235"/>
    </location>
</feature>
<sequence>MRIGLVQVDDAPNGEAAIIPWMTAAIDRLPDAQMVIWPELALCGYDCPQRIRRQALARDGDTLRQIADLARRRRQTLVFGYAEQAGERLYNALCAIGPQGECLTNYRKIHLWSGYESALFTPGEDLQSFVLNEIRFGMAICYDLDFPELSRQYAQQGAACLLCISATTQGYELIPQQVVPTRAYENGYFVVFANRGDSHGPSPCIGMSRLAGPDGQPLAALAGAGAGTLITDLDISALKRWRQQHPGLQDRRSNAYHLADH</sequence>
<reference evidence="3 4" key="1">
    <citation type="submission" date="2019-03" db="EMBL/GenBank/DDBJ databases">
        <title>Genomic Encyclopedia of Type Strains, Phase IV (KMG-IV): sequencing the most valuable type-strain genomes for metagenomic binning, comparative biology and taxonomic classification.</title>
        <authorList>
            <person name="Goeker M."/>
        </authorList>
    </citation>
    <scope>NUCLEOTIDE SEQUENCE [LARGE SCALE GENOMIC DNA]</scope>
    <source>
        <strain evidence="3 4">DSM 19580</strain>
    </source>
</reference>
<dbReference type="PROSITE" id="PS50263">
    <property type="entry name" value="CN_HYDROLASE"/>
    <property type="match status" value="1"/>
</dbReference>
<dbReference type="EMBL" id="SMCR01000003">
    <property type="protein sequence ID" value="TCV98393.1"/>
    <property type="molecule type" value="Genomic_DNA"/>
</dbReference>
<name>A0A4R3Z3F5_9GAMM</name>
<dbReference type="InterPro" id="IPR003010">
    <property type="entry name" value="C-N_Hydrolase"/>
</dbReference>
<dbReference type="GO" id="GO:0016787">
    <property type="term" value="F:hydrolase activity"/>
    <property type="evidence" value="ECO:0007669"/>
    <property type="project" value="UniProtKB-KW"/>
</dbReference>
<keyword evidence="3" id="KW-0378">Hydrolase</keyword>